<dbReference type="SUPFAM" id="SSF57716">
    <property type="entry name" value="Glucocorticoid receptor-like (DNA-binding domain)"/>
    <property type="match status" value="2"/>
</dbReference>
<dbReference type="Proteomes" id="UP000695000">
    <property type="component" value="Unplaced"/>
</dbReference>
<dbReference type="Pfam" id="PF00412">
    <property type="entry name" value="LIM"/>
    <property type="match status" value="1"/>
</dbReference>
<evidence type="ECO:0000313" key="7">
    <source>
        <dbReference type="Proteomes" id="UP000695000"/>
    </source>
</evidence>
<evidence type="ECO:0000256" key="3">
    <source>
        <dbReference type="ARBA" id="ARBA00023038"/>
    </source>
</evidence>
<evidence type="ECO:0000256" key="5">
    <source>
        <dbReference type="SAM" id="SignalP"/>
    </source>
</evidence>
<evidence type="ECO:0000256" key="4">
    <source>
        <dbReference type="PROSITE-ProRule" id="PRU00125"/>
    </source>
</evidence>
<keyword evidence="5" id="KW-0732">Signal</keyword>
<feature type="chain" id="PRO_5045900119" evidence="5">
    <location>
        <begin position="21"/>
        <end position="129"/>
    </location>
</feature>
<feature type="signal peptide" evidence="5">
    <location>
        <begin position="1"/>
        <end position="20"/>
    </location>
</feature>
<keyword evidence="1 4" id="KW-0479">Metal-binding</keyword>
<gene>
    <name evidence="8" type="primary">LOC108561806</name>
</gene>
<dbReference type="PANTHER" id="PTHR24216">
    <property type="entry name" value="PAXILLIN-RELATED"/>
    <property type="match status" value="1"/>
</dbReference>
<keyword evidence="7" id="KW-1185">Reference proteome</keyword>
<dbReference type="RefSeq" id="XP_017775364.1">
    <property type="nucleotide sequence ID" value="XM_017919875.1"/>
</dbReference>
<protein>
    <submittedName>
        <fullName evidence="8">Paxillin-like</fullName>
    </submittedName>
</protein>
<sequence length="129" mass="14707">MFSPSTATLVFFYFFADLFALFPPPPVTNVFSDFLSSANWNDCQQPFAGGSFFDHEGLPYCETHYHQKRGSLCAGCHKPIGGRCITAMLKKFHPEHFVCAFCLKQLNKGTFKEQNEKPYCHQCFDKLFG</sequence>
<evidence type="ECO:0000313" key="8">
    <source>
        <dbReference type="RefSeq" id="XP_017775364.1"/>
    </source>
</evidence>
<keyword evidence="3 4" id="KW-0440">LIM domain</keyword>
<organism evidence="7 8">
    <name type="scientific">Nicrophorus vespilloides</name>
    <name type="common">Boreal carrion beetle</name>
    <dbReference type="NCBI Taxonomy" id="110193"/>
    <lineage>
        <taxon>Eukaryota</taxon>
        <taxon>Metazoa</taxon>
        <taxon>Ecdysozoa</taxon>
        <taxon>Arthropoda</taxon>
        <taxon>Hexapoda</taxon>
        <taxon>Insecta</taxon>
        <taxon>Pterygota</taxon>
        <taxon>Neoptera</taxon>
        <taxon>Endopterygota</taxon>
        <taxon>Coleoptera</taxon>
        <taxon>Polyphaga</taxon>
        <taxon>Staphyliniformia</taxon>
        <taxon>Silphidae</taxon>
        <taxon>Nicrophorinae</taxon>
        <taxon>Nicrophorus</taxon>
    </lineage>
</organism>
<feature type="domain" description="LIM zinc-binding" evidence="6">
    <location>
        <begin position="71"/>
        <end position="129"/>
    </location>
</feature>
<dbReference type="PROSITE" id="PS50023">
    <property type="entry name" value="LIM_DOMAIN_2"/>
    <property type="match status" value="1"/>
</dbReference>
<dbReference type="InterPro" id="IPR001781">
    <property type="entry name" value="Znf_LIM"/>
</dbReference>
<dbReference type="PANTHER" id="PTHR24216:SF8">
    <property type="entry name" value="PAXILLIN, ISOFORM F"/>
    <property type="match status" value="1"/>
</dbReference>
<evidence type="ECO:0000256" key="2">
    <source>
        <dbReference type="ARBA" id="ARBA00022833"/>
    </source>
</evidence>
<dbReference type="PROSITE" id="PS00478">
    <property type="entry name" value="LIM_DOMAIN_1"/>
    <property type="match status" value="1"/>
</dbReference>
<name>A0ABM1MLB4_NICVS</name>
<reference evidence="8" key="1">
    <citation type="submission" date="2025-08" db="UniProtKB">
        <authorList>
            <consortium name="RefSeq"/>
        </authorList>
    </citation>
    <scope>IDENTIFICATION</scope>
    <source>
        <tissue evidence="8">Whole Larva</tissue>
    </source>
</reference>
<evidence type="ECO:0000256" key="1">
    <source>
        <dbReference type="ARBA" id="ARBA00022723"/>
    </source>
</evidence>
<keyword evidence="2 4" id="KW-0862">Zinc</keyword>
<dbReference type="GeneID" id="108561806"/>
<proteinExistence type="predicted"/>
<accession>A0ABM1MLB4</accession>
<evidence type="ECO:0000259" key="6">
    <source>
        <dbReference type="PROSITE" id="PS50023"/>
    </source>
</evidence>
<dbReference type="SMART" id="SM00132">
    <property type="entry name" value="LIM"/>
    <property type="match status" value="1"/>
</dbReference>
<dbReference type="Gene3D" id="2.10.110.10">
    <property type="entry name" value="Cysteine Rich Protein"/>
    <property type="match status" value="2"/>
</dbReference>